<dbReference type="InterPro" id="IPR002182">
    <property type="entry name" value="NB-ARC"/>
</dbReference>
<dbReference type="InterPro" id="IPR058922">
    <property type="entry name" value="WHD_DRP"/>
</dbReference>
<dbReference type="Gramene" id="OIT06946">
    <property type="protein sequence ID" value="OIT06946"/>
    <property type="gene ID" value="A4A49_25340"/>
</dbReference>
<keyword evidence="2" id="KW-0433">Leucine-rich repeat</keyword>
<dbReference type="PANTHER" id="PTHR15140:SF52">
    <property type="entry name" value="LATE BLIGHT RESISTANCE PROTEIN HOMOLOG R1A-4"/>
    <property type="match status" value="1"/>
</dbReference>
<dbReference type="SUPFAM" id="SSF52540">
    <property type="entry name" value="P-loop containing nucleoside triphosphate hydrolases"/>
    <property type="match status" value="1"/>
</dbReference>
<evidence type="ECO:0000256" key="3">
    <source>
        <dbReference type="ARBA" id="ARBA00022737"/>
    </source>
</evidence>
<proteinExistence type="inferred from homology"/>
<comment type="similarity">
    <text evidence="1">Belongs to the disease resistance NB-LRR family.</text>
</comment>
<evidence type="ECO:0000256" key="1">
    <source>
        <dbReference type="ARBA" id="ARBA00008894"/>
    </source>
</evidence>
<organism evidence="9 10">
    <name type="scientific">Nicotiana attenuata</name>
    <name type="common">Coyote tobacco</name>
    <dbReference type="NCBI Taxonomy" id="49451"/>
    <lineage>
        <taxon>Eukaryota</taxon>
        <taxon>Viridiplantae</taxon>
        <taxon>Streptophyta</taxon>
        <taxon>Embryophyta</taxon>
        <taxon>Tracheophyta</taxon>
        <taxon>Spermatophyta</taxon>
        <taxon>Magnoliopsida</taxon>
        <taxon>eudicotyledons</taxon>
        <taxon>Gunneridae</taxon>
        <taxon>Pentapetalae</taxon>
        <taxon>asterids</taxon>
        <taxon>lamiids</taxon>
        <taxon>Solanales</taxon>
        <taxon>Solanaceae</taxon>
        <taxon>Nicotianoideae</taxon>
        <taxon>Nicotianeae</taxon>
        <taxon>Nicotiana</taxon>
    </lineage>
</organism>
<dbReference type="GO" id="GO:0043531">
    <property type="term" value="F:ADP binding"/>
    <property type="evidence" value="ECO:0007669"/>
    <property type="project" value="InterPro"/>
</dbReference>
<dbReference type="Gene3D" id="1.10.10.10">
    <property type="entry name" value="Winged helix-like DNA-binding domain superfamily/Winged helix DNA-binding domain"/>
    <property type="match status" value="1"/>
</dbReference>
<comment type="caution">
    <text evidence="9">The sequence shown here is derived from an EMBL/GenBank/DDBJ whole genome shotgun (WGS) entry which is preliminary data.</text>
</comment>
<dbReference type="STRING" id="49451.A0A1J6IQI1"/>
<dbReference type="Gene3D" id="1.10.8.430">
    <property type="entry name" value="Helical domain of apoptotic protease-activating factors"/>
    <property type="match status" value="1"/>
</dbReference>
<dbReference type="Gene3D" id="3.40.50.300">
    <property type="entry name" value="P-loop containing nucleotide triphosphate hydrolases"/>
    <property type="match status" value="1"/>
</dbReference>
<gene>
    <name evidence="9" type="primary">R1B-17_13</name>
    <name evidence="9" type="ORF">A4A49_25340</name>
</gene>
<evidence type="ECO:0000259" key="7">
    <source>
        <dbReference type="Pfam" id="PF00931"/>
    </source>
</evidence>
<keyword evidence="3" id="KW-0677">Repeat</keyword>
<accession>A0A1J6IQI1</accession>
<protein>
    <submittedName>
        <fullName evidence="9">Late blight resistance protein -like r1b-17</fullName>
    </submittedName>
</protein>
<sequence>MAYKILSPCGRHSIPLSFFNMVSFSALRKVMENLAKSSGAMTEEQLDFLLLNLHHLSKYRAEQIFPSVNEYEILQIVCGNIRDFHRLKMNGCVEHEIIENVLPHFQLMAERIGHFLLDDDELIDRDYRLSKPAHLLLNIIPTQLEVMHMCHKNLKSSTSAEVGRFIEHLSETSPDILREYLIHLQVHMVNVITTSTSEARNIHVMIEFLLIILTNMPKEFIHHDKLFDLLAHVGELIREVSTLVRYLEENSRNEESTIDHATLDLMENIELMKEDLKHVYLKSPDSSQLYFPMSDGSLFMHLLLSHLNDLLNSNAYSVALIKEEIKLVKEDLEFIRSFLINVEQEFYKDLRARVLDLAFEAKDVIDSIIVRDNGLLHLIFSLPFVIRKIKLTKEEVPNLLDKIQKNKGLIIVKSPTKHVERKSLTTGQTIVGFKEETDLIISKLTSGPKMLDVISITGTPGLGKTTLAYKVYHDKSVCSHFDIRSWCTVDKKYDEKKLLEDIFNQVTGSASKYRDNIDVANELRKHLFGKRFLIVLDDLWDIAAWDELTRPFPEAKKGSRIILTTRDKKVALYAQCHSVPLDLRLLRPEESWELIEKRVFENGSCPDELLDVGKEIVQNCKGLPLVVNLMAGVLAEKEKKRTVWLQVRNNLHSFILQNEVDVMKVIALSYDLLPDHLKLCLIHLASFPKDKAITVFTLKLLWPAEGFLEQREMKSVEETVEVYLDILISSSLVISFNERGKHPTCQIHDLVHDFCSIKAREEKLFDLITSSAPSSSSSLDLMPRQMAIEYNKDRFWDSNFVLFDPKKRRHSGKHLYSLTITEDELHDSLLDICHLRHLRLLRLLLLHQSFIKVNDSLLNEICTLVHLRFLYIRTEVKFLPSCFSNLWNLETLWVNNDGPPLVLLPTIWNLVKLRVLAIYDCSFFDLDTDEPISITEDSKLEKLRILWGLKLSYSKDTEDLFKRFPNLQELSFNLKESWDCSTERYWFPKLDVLNVLESLKLTFESSNDSAPSVATNRLWDFFLPLSLKLLMLLKFPLTSDSLSTIGRLPELEELYLVDTIMEGEEWNLGEEDTFQNLKCLTLQRVTLAKWEVREESFPALEKLRPWECPKLEEIPPSFGDICSLKSIELWRSPQLEASALKIKQEVEDMTGEDRIQVVVDGIQVVVE</sequence>
<evidence type="ECO:0000256" key="4">
    <source>
        <dbReference type="ARBA" id="ARBA00022741"/>
    </source>
</evidence>
<dbReference type="Proteomes" id="UP000187609">
    <property type="component" value="Unassembled WGS sequence"/>
</dbReference>
<dbReference type="InterPro" id="IPR038005">
    <property type="entry name" value="RX-like_CC"/>
</dbReference>
<reference evidence="9" key="1">
    <citation type="submission" date="2016-11" db="EMBL/GenBank/DDBJ databases">
        <title>The genome of Nicotiana attenuata.</title>
        <authorList>
            <person name="Xu S."/>
            <person name="Brockmoeller T."/>
            <person name="Gaquerel E."/>
            <person name="Navarro A."/>
            <person name="Kuhl H."/>
            <person name="Gase K."/>
            <person name="Ling Z."/>
            <person name="Zhou W."/>
            <person name="Kreitzer C."/>
            <person name="Stanke M."/>
            <person name="Tang H."/>
            <person name="Lyons E."/>
            <person name="Pandey P."/>
            <person name="Pandey S.P."/>
            <person name="Timmermann B."/>
            <person name="Baldwin I.T."/>
        </authorList>
    </citation>
    <scope>NUCLEOTIDE SEQUENCE [LARGE SCALE GENOMIC DNA]</scope>
    <source>
        <strain evidence="9">UT</strain>
    </source>
</reference>
<evidence type="ECO:0000256" key="5">
    <source>
        <dbReference type="ARBA" id="ARBA00022821"/>
    </source>
</evidence>
<dbReference type="Gene3D" id="3.80.10.10">
    <property type="entry name" value="Ribonuclease Inhibitor"/>
    <property type="match status" value="2"/>
</dbReference>
<dbReference type="PANTHER" id="PTHR15140">
    <property type="entry name" value="TUBULIN-SPECIFIC CHAPERONE E"/>
    <property type="match status" value="1"/>
</dbReference>
<keyword evidence="4" id="KW-0547">Nucleotide-binding</keyword>
<dbReference type="SUPFAM" id="SSF52058">
    <property type="entry name" value="L domain-like"/>
    <property type="match status" value="1"/>
</dbReference>
<dbReference type="EMBL" id="MJEQ01037184">
    <property type="protein sequence ID" value="OIT06946.1"/>
    <property type="molecule type" value="Genomic_DNA"/>
</dbReference>
<dbReference type="FunFam" id="1.10.10.10:FF:000322">
    <property type="entry name" value="Probable disease resistance protein At1g63360"/>
    <property type="match status" value="1"/>
</dbReference>
<dbReference type="Gene3D" id="1.20.5.4130">
    <property type="match status" value="1"/>
</dbReference>
<dbReference type="GO" id="GO:0051607">
    <property type="term" value="P:defense response to virus"/>
    <property type="evidence" value="ECO:0007669"/>
    <property type="project" value="UniProtKB-ARBA"/>
</dbReference>
<feature type="domain" description="NB-ARC" evidence="7">
    <location>
        <begin position="436"/>
        <end position="603"/>
    </location>
</feature>
<evidence type="ECO:0000313" key="9">
    <source>
        <dbReference type="EMBL" id="OIT06946.1"/>
    </source>
</evidence>
<dbReference type="FunFam" id="3.40.50.300:FF:001091">
    <property type="entry name" value="Probable disease resistance protein At1g61300"/>
    <property type="match status" value="1"/>
</dbReference>
<evidence type="ECO:0000313" key="10">
    <source>
        <dbReference type="Proteomes" id="UP000187609"/>
    </source>
</evidence>
<dbReference type="OMA" id="QLEVMHM"/>
<dbReference type="InterPro" id="IPR042197">
    <property type="entry name" value="Apaf_helical"/>
</dbReference>
<keyword evidence="10" id="KW-1185">Reference proteome</keyword>
<evidence type="ECO:0000256" key="2">
    <source>
        <dbReference type="ARBA" id="ARBA00022614"/>
    </source>
</evidence>
<keyword evidence="5" id="KW-0611">Plant defense</keyword>
<feature type="domain" description="Disease resistance protein winged helix" evidence="8">
    <location>
        <begin position="687"/>
        <end position="754"/>
    </location>
</feature>
<keyword evidence="6" id="KW-0067">ATP-binding</keyword>
<dbReference type="InterPro" id="IPR032675">
    <property type="entry name" value="LRR_dom_sf"/>
</dbReference>
<dbReference type="InterPro" id="IPR027417">
    <property type="entry name" value="P-loop_NTPase"/>
</dbReference>
<dbReference type="PRINTS" id="PR00364">
    <property type="entry name" value="DISEASERSIST"/>
</dbReference>
<name>A0A1J6IQI1_NICAT</name>
<dbReference type="GO" id="GO:0005524">
    <property type="term" value="F:ATP binding"/>
    <property type="evidence" value="ECO:0007669"/>
    <property type="project" value="UniProtKB-KW"/>
</dbReference>
<dbReference type="Pfam" id="PF00931">
    <property type="entry name" value="NB-ARC"/>
    <property type="match status" value="1"/>
</dbReference>
<dbReference type="CDD" id="cd14798">
    <property type="entry name" value="RX-CC_like"/>
    <property type="match status" value="1"/>
</dbReference>
<dbReference type="SMR" id="A0A1J6IQI1"/>
<evidence type="ECO:0000259" key="8">
    <source>
        <dbReference type="Pfam" id="PF23559"/>
    </source>
</evidence>
<dbReference type="InterPro" id="IPR036388">
    <property type="entry name" value="WH-like_DNA-bd_sf"/>
</dbReference>
<dbReference type="Pfam" id="PF23559">
    <property type="entry name" value="WHD_DRP"/>
    <property type="match status" value="1"/>
</dbReference>
<evidence type="ECO:0000256" key="6">
    <source>
        <dbReference type="ARBA" id="ARBA00022840"/>
    </source>
</evidence>
<dbReference type="AlphaFoldDB" id="A0A1J6IQI1"/>